<dbReference type="InterPro" id="IPR021109">
    <property type="entry name" value="Peptidase_aspartic_dom_sf"/>
</dbReference>
<dbReference type="InterPro" id="IPR001461">
    <property type="entry name" value="Aspartic_peptidase_A1"/>
</dbReference>
<dbReference type="InterPro" id="IPR033121">
    <property type="entry name" value="PEPTIDASE_A1"/>
</dbReference>
<feature type="region of interest" description="Disordered" evidence="2">
    <location>
        <begin position="552"/>
        <end position="574"/>
    </location>
</feature>
<evidence type="ECO:0000256" key="3">
    <source>
        <dbReference type="SAM" id="Phobius"/>
    </source>
</evidence>
<dbReference type="SUPFAM" id="SSF50630">
    <property type="entry name" value="Acid proteases"/>
    <property type="match status" value="1"/>
</dbReference>
<feature type="transmembrane region" description="Helical" evidence="3">
    <location>
        <begin position="416"/>
        <end position="443"/>
    </location>
</feature>
<reference evidence="5" key="1">
    <citation type="submission" date="2021-03" db="EMBL/GenBank/DDBJ databases">
        <authorList>
            <person name="Tagirdzhanova G."/>
        </authorList>
    </citation>
    <scope>NUCLEOTIDE SEQUENCE</scope>
</reference>
<dbReference type="PANTHER" id="PTHR47966">
    <property type="entry name" value="BETA-SITE APP-CLEAVING ENZYME, ISOFORM A-RELATED"/>
    <property type="match status" value="1"/>
</dbReference>
<name>A0A8H3EKT7_9LECA</name>
<comment type="similarity">
    <text evidence="1">Belongs to the peptidase A1 family.</text>
</comment>
<comment type="caution">
    <text evidence="5">The sequence shown here is derived from an EMBL/GenBank/DDBJ whole genome shotgun (WGS) entry which is preliminary data.</text>
</comment>
<dbReference type="InterPro" id="IPR034164">
    <property type="entry name" value="Pepsin-like_dom"/>
</dbReference>
<organism evidence="5 6">
    <name type="scientific">Heterodermia speciosa</name>
    <dbReference type="NCBI Taxonomy" id="116794"/>
    <lineage>
        <taxon>Eukaryota</taxon>
        <taxon>Fungi</taxon>
        <taxon>Dikarya</taxon>
        <taxon>Ascomycota</taxon>
        <taxon>Pezizomycotina</taxon>
        <taxon>Lecanoromycetes</taxon>
        <taxon>OSLEUM clade</taxon>
        <taxon>Lecanoromycetidae</taxon>
        <taxon>Caliciales</taxon>
        <taxon>Physciaceae</taxon>
        <taxon>Heterodermia</taxon>
    </lineage>
</organism>
<accession>A0A8H3EKT7</accession>
<dbReference type="Gene3D" id="2.40.70.10">
    <property type="entry name" value="Acid Proteases"/>
    <property type="match status" value="2"/>
</dbReference>
<feature type="domain" description="Peptidase A1" evidence="4">
    <location>
        <begin position="24"/>
        <end position="378"/>
    </location>
</feature>
<keyword evidence="3" id="KW-1133">Transmembrane helix</keyword>
<dbReference type="Proteomes" id="UP000664521">
    <property type="component" value="Unassembled WGS sequence"/>
</dbReference>
<keyword evidence="6" id="KW-1185">Reference proteome</keyword>
<dbReference type="GO" id="GO:0004190">
    <property type="term" value="F:aspartic-type endopeptidase activity"/>
    <property type="evidence" value="ECO:0007669"/>
    <property type="project" value="InterPro"/>
</dbReference>
<evidence type="ECO:0000313" key="6">
    <source>
        <dbReference type="Proteomes" id="UP000664521"/>
    </source>
</evidence>
<proteinExistence type="inferred from homology"/>
<protein>
    <recommendedName>
        <fullName evidence="4">Peptidase A1 domain-containing protein</fullName>
    </recommendedName>
</protein>
<dbReference type="AlphaFoldDB" id="A0A8H3EKT7"/>
<evidence type="ECO:0000256" key="1">
    <source>
        <dbReference type="ARBA" id="ARBA00007447"/>
    </source>
</evidence>
<dbReference type="CDD" id="cd05471">
    <property type="entry name" value="pepsin_like"/>
    <property type="match status" value="1"/>
</dbReference>
<dbReference type="EMBL" id="CAJPDS010000006">
    <property type="protein sequence ID" value="CAF9908536.1"/>
    <property type="molecule type" value="Genomic_DNA"/>
</dbReference>
<keyword evidence="3" id="KW-0472">Membrane</keyword>
<dbReference type="Pfam" id="PF00026">
    <property type="entry name" value="Asp"/>
    <property type="match status" value="1"/>
</dbReference>
<evidence type="ECO:0000259" key="4">
    <source>
        <dbReference type="PROSITE" id="PS51767"/>
    </source>
</evidence>
<dbReference type="OrthoDB" id="4074350at2759"/>
<dbReference type="GO" id="GO:0000324">
    <property type="term" value="C:fungal-type vacuole"/>
    <property type="evidence" value="ECO:0007669"/>
    <property type="project" value="TreeGrafter"/>
</dbReference>
<gene>
    <name evidence="5" type="ORF">HETSPECPRED_008105</name>
</gene>
<dbReference type="PANTHER" id="PTHR47966:SF51">
    <property type="entry name" value="BETA-SITE APP-CLEAVING ENZYME, ISOFORM A-RELATED"/>
    <property type="match status" value="1"/>
</dbReference>
<dbReference type="PROSITE" id="PS51767">
    <property type="entry name" value="PEPTIDASE_A1"/>
    <property type="match status" value="1"/>
</dbReference>
<evidence type="ECO:0000256" key="2">
    <source>
        <dbReference type="SAM" id="MobiDB-lite"/>
    </source>
</evidence>
<keyword evidence="3" id="KW-0812">Transmembrane</keyword>
<sequence>MISGSLPYIFEPSHQWLGVDGSWSTFTVSVGIPPQEFQILPATNVQETWVPLPQACAQFGPSCPYLRGVPVSSSSLGFDTGQSTTWSRDGIYDLVSEQNLGYDGNGLYGSDTVQLGNSTQNGPRLEHQVVAGIVDDGFWLGIFGLGPKPANFSSFNDPQPSFMRTLVDQKLIPSLSYGYTAGAKYTSSTGTVGSLTLGGYDSSRFTPNNVSFSFASDDSRSLTVGLQSIAASNTLQGDVTPLTTGILSLIDSTVPHIWLPPSACEIFEHAFGLTYDNTTDLYLVNSTIHSRLLVLNPTVTFKLGNDLSSGPTVSISLPYGAFNLEAHYPIYSSNSSNSSINYFPLRRAANESQYTLGRTFLQEAYVIADYERSNFSVAQAILTSPLPPRLIVPILSLNATTQRSPSAPLSIQSHELSIGIIAAIGILSTIFLLVTILVAICLYRRHRNLHTPNRQLNAKNWLKARRRSDTQRWVRELVAENPKCPPMSEHPAWRDPQWSKDSPKPWTWVRRQELPGCTAEQELEGGWASPVVSPSAESSPWQRGFLELPGHEARSKRGSARAEQLRSNLGALIG</sequence>
<dbReference type="GO" id="GO:0006508">
    <property type="term" value="P:proteolysis"/>
    <property type="evidence" value="ECO:0007669"/>
    <property type="project" value="InterPro"/>
</dbReference>
<dbReference type="PRINTS" id="PR00792">
    <property type="entry name" value="PEPSIN"/>
</dbReference>
<evidence type="ECO:0000313" key="5">
    <source>
        <dbReference type="EMBL" id="CAF9908536.1"/>
    </source>
</evidence>